<comment type="similarity">
    <text evidence="2 10">Belongs to the IPP isomerase type 1 family.</text>
</comment>
<comment type="catalytic activity">
    <reaction evidence="10">
        <text>isopentenyl diphosphate = dimethylallyl diphosphate</text>
        <dbReference type="Rhea" id="RHEA:23284"/>
        <dbReference type="ChEBI" id="CHEBI:57623"/>
        <dbReference type="ChEBI" id="CHEBI:128769"/>
        <dbReference type="EC" id="5.3.3.2"/>
    </reaction>
</comment>
<evidence type="ECO:0000313" key="14">
    <source>
        <dbReference type="Proteomes" id="UP000237104"/>
    </source>
</evidence>
<dbReference type="AlphaFoldDB" id="A0A2S3Z7E1"/>
<dbReference type="GO" id="GO:0050992">
    <property type="term" value="P:dimethylallyl diphosphate biosynthetic process"/>
    <property type="evidence" value="ECO:0007669"/>
    <property type="project" value="UniProtKB-UniRule"/>
</dbReference>
<keyword evidence="9 10" id="KW-0413">Isomerase</keyword>
<name>A0A2S3Z7E1_9MICO</name>
<dbReference type="HAMAP" id="MF_00202">
    <property type="entry name" value="Idi"/>
    <property type="match status" value="1"/>
</dbReference>
<dbReference type="PIRSF" id="PIRSF018427">
    <property type="entry name" value="Isopntndiph_ism"/>
    <property type="match status" value="1"/>
</dbReference>
<evidence type="ECO:0000313" key="13">
    <source>
        <dbReference type="EMBL" id="POH61498.1"/>
    </source>
</evidence>
<dbReference type="SUPFAM" id="SSF55811">
    <property type="entry name" value="Nudix"/>
    <property type="match status" value="1"/>
</dbReference>
<keyword evidence="8 10" id="KW-0414">Isoprene biosynthesis</keyword>
<keyword evidence="7 10" id="KW-0464">Manganese</keyword>
<dbReference type="PANTHER" id="PTHR10885:SF0">
    <property type="entry name" value="ISOPENTENYL-DIPHOSPHATE DELTA-ISOMERASE"/>
    <property type="match status" value="1"/>
</dbReference>
<feature type="active site" evidence="10 11">
    <location>
        <position position="86"/>
    </location>
</feature>
<feature type="binding site" evidence="10">
    <location>
        <position position="51"/>
    </location>
    <ligand>
        <name>Mn(2+)</name>
        <dbReference type="ChEBI" id="CHEBI:29035"/>
    </ligand>
</feature>
<dbReference type="GO" id="GO:0004452">
    <property type="term" value="F:isopentenyl-diphosphate delta-isomerase activity"/>
    <property type="evidence" value="ECO:0007669"/>
    <property type="project" value="UniProtKB-UniRule"/>
</dbReference>
<dbReference type="OrthoDB" id="9809458at2"/>
<feature type="binding site" evidence="10">
    <location>
        <position position="88"/>
    </location>
    <ligand>
        <name>Mn(2+)</name>
        <dbReference type="ChEBI" id="CHEBI:29035"/>
    </ligand>
</feature>
<dbReference type="UniPathway" id="UPA00059">
    <property type="reaction ID" value="UER00104"/>
</dbReference>
<dbReference type="CDD" id="cd02885">
    <property type="entry name" value="NUDIX_IPP_Isomerase"/>
    <property type="match status" value="1"/>
</dbReference>
<dbReference type="EC" id="5.3.3.2" evidence="3 10"/>
<keyword evidence="5 10" id="KW-0479">Metal-binding</keyword>
<dbReference type="Proteomes" id="UP000237104">
    <property type="component" value="Unassembled WGS sequence"/>
</dbReference>
<evidence type="ECO:0000256" key="8">
    <source>
        <dbReference type="ARBA" id="ARBA00023229"/>
    </source>
</evidence>
<proteinExistence type="inferred from homology"/>
<dbReference type="GO" id="GO:0005737">
    <property type="term" value="C:cytoplasm"/>
    <property type="evidence" value="ECO:0007669"/>
    <property type="project" value="UniProtKB-SubCell"/>
</dbReference>
<dbReference type="NCBIfam" id="TIGR02150">
    <property type="entry name" value="IPP_isom_1"/>
    <property type="match status" value="1"/>
</dbReference>
<reference evidence="13 14" key="1">
    <citation type="submission" date="2018-01" db="EMBL/GenBank/DDBJ databases">
        <title>Cryobacterium sp. nov., from glaciers in China.</title>
        <authorList>
            <person name="Liu Q."/>
            <person name="Xin Y.-H."/>
        </authorList>
    </citation>
    <scope>NUCLEOTIDE SEQUENCE [LARGE SCALE GENOMIC DNA]</scope>
    <source>
        <strain evidence="13 14">TMB1-8</strain>
    </source>
</reference>
<evidence type="ECO:0000259" key="12">
    <source>
        <dbReference type="PROSITE" id="PS51462"/>
    </source>
</evidence>
<dbReference type="FunFam" id="3.90.79.10:FF:000009">
    <property type="entry name" value="Isopentenyl-diphosphate Delta-isomerase"/>
    <property type="match status" value="1"/>
</dbReference>
<dbReference type="Gene3D" id="3.90.79.10">
    <property type="entry name" value="Nucleoside Triphosphate Pyrophosphohydrolase"/>
    <property type="match status" value="1"/>
</dbReference>
<evidence type="ECO:0000256" key="6">
    <source>
        <dbReference type="ARBA" id="ARBA00022842"/>
    </source>
</evidence>
<organism evidence="13 14">
    <name type="scientific">Cryobacterium zongtaii</name>
    <dbReference type="NCBI Taxonomy" id="1259217"/>
    <lineage>
        <taxon>Bacteria</taxon>
        <taxon>Bacillati</taxon>
        <taxon>Actinomycetota</taxon>
        <taxon>Actinomycetes</taxon>
        <taxon>Micrococcales</taxon>
        <taxon>Microbacteriaceae</taxon>
        <taxon>Cryobacterium</taxon>
    </lineage>
</organism>
<dbReference type="GO" id="GO:0008299">
    <property type="term" value="P:isoprenoid biosynthetic process"/>
    <property type="evidence" value="ECO:0007669"/>
    <property type="project" value="UniProtKB-UniRule"/>
</dbReference>
<dbReference type="PROSITE" id="PS51462">
    <property type="entry name" value="NUDIX"/>
    <property type="match status" value="1"/>
</dbReference>
<comment type="subcellular location">
    <subcellularLocation>
        <location evidence="10">Cytoplasm</location>
    </subcellularLocation>
</comment>
<evidence type="ECO:0000256" key="3">
    <source>
        <dbReference type="ARBA" id="ARBA00012057"/>
    </source>
</evidence>
<evidence type="ECO:0000256" key="11">
    <source>
        <dbReference type="PIRSR" id="PIRSR018427-1"/>
    </source>
</evidence>
<comment type="function">
    <text evidence="10">Catalyzes the 1,3-allylic rearrangement of the homoallylic substrate isopentenyl (IPP) to its highly electrophilic allylic isomer, dimethylallyl diphosphate (DMAPP).</text>
</comment>
<comment type="caution">
    <text evidence="13">The sequence shown here is derived from an EMBL/GenBank/DDBJ whole genome shotgun (WGS) entry which is preliminary data.</text>
</comment>
<feature type="binding site" evidence="10">
    <location>
        <position position="133"/>
    </location>
    <ligand>
        <name>Mn(2+)</name>
        <dbReference type="ChEBI" id="CHEBI:29035"/>
    </ligand>
</feature>
<evidence type="ECO:0000256" key="2">
    <source>
        <dbReference type="ARBA" id="ARBA00007579"/>
    </source>
</evidence>
<feature type="active site" evidence="10 11">
    <location>
        <position position="135"/>
    </location>
</feature>
<dbReference type="Pfam" id="PF00293">
    <property type="entry name" value="NUDIX"/>
    <property type="match status" value="1"/>
</dbReference>
<dbReference type="GO" id="GO:0046872">
    <property type="term" value="F:metal ion binding"/>
    <property type="evidence" value="ECO:0007669"/>
    <property type="project" value="UniProtKB-KW"/>
</dbReference>
<feature type="domain" description="Nudix hydrolase" evidence="12">
    <location>
        <begin position="49"/>
        <end position="183"/>
    </location>
</feature>
<dbReference type="InterPro" id="IPR015797">
    <property type="entry name" value="NUDIX_hydrolase-like_dom_sf"/>
</dbReference>
<keyword evidence="4 10" id="KW-0963">Cytoplasm</keyword>
<keyword evidence="6 10" id="KW-0460">Magnesium</keyword>
<feature type="binding site" evidence="10">
    <location>
        <position position="135"/>
    </location>
    <ligand>
        <name>Mn(2+)</name>
        <dbReference type="ChEBI" id="CHEBI:29035"/>
    </ligand>
</feature>
<dbReference type="PANTHER" id="PTHR10885">
    <property type="entry name" value="ISOPENTENYL-DIPHOSPHATE DELTA-ISOMERASE"/>
    <property type="match status" value="1"/>
</dbReference>
<dbReference type="InterPro" id="IPR011876">
    <property type="entry name" value="IsopentenylPP_isomerase_typ1"/>
</dbReference>
<comment type="cofactor">
    <cofactor evidence="10">
        <name>Mg(2+)</name>
        <dbReference type="ChEBI" id="CHEBI:18420"/>
    </cofactor>
    <text evidence="10">Binds 1 Mg(2+) ion per subunit. The magnesium ion binds only when substrate is bound.</text>
</comment>
<dbReference type="NCBIfam" id="NF002995">
    <property type="entry name" value="PRK03759.1"/>
    <property type="match status" value="1"/>
</dbReference>
<dbReference type="InterPro" id="IPR000086">
    <property type="entry name" value="NUDIX_hydrolase_dom"/>
</dbReference>
<gene>
    <name evidence="10" type="primary">idi</name>
    <name evidence="13" type="ORF">C3B59_12725</name>
</gene>
<evidence type="ECO:0000256" key="9">
    <source>
        <dbReference type="ARBA" id="ARBA00023235"/>
    </source>
</evidence>
<comment type="pathway">
    <text evidence="1 10">Isoprenoid biosynthesis; dimethylallyl diphosphate biosynthesis; dimethylallyl diphosphate from isopentenyl diphosphate: step 1/1.</text>
</comment>
<dbReference type="RefSeq" id="WP_103431695.1">
    <property type="nucleotide sequence ID" value="NZ_PPXF01000058.1"/>
</dbReference>
<dbReference type="InterPro" id="IPR056375">
    <property type="entry name" value="Idi_bact"/>
</dbReference>
<sequence length="193" mass="21585">MHTAEHTIEFDTIESRHAAPADDLVVLLDEEGREIGTAAKSSVHGADTSLHLAFSCYVFNDRGEVLVTRRALAKKTWPGVWTNSFCGHPAPAETLTDAVHRRADFELGLDIDRIDLALPLFRYRATDSSGIVENEVCPVYLARASADPVPNPDEVMEFTWTQPETLRRSVLASPFAFSPWMVLQMRELETFRA</sequence>
<evidence type="ECO:0000256" key="7">
    <source>
        <dbReference type="ARBA" id="ARBA00023211"/>
    </source>
</evidence>
<dbReference type="EMBL" id="PPXF01000058">
    <property type="protein sequence ID" value="POH61498.1"/>
    <property type="molecule type" value="Genomic_DNA"/>
</dbReference>
<evidence type="ECO:0000256" key="1">
    <source>
        <dbReference type="ARBA" id="ARBA00004826"/>
    </source>
</evidence>
<evidence type="ECO:0000256" key="5">
    <source>
        <dbReference type="ARBA" id="ARBA00022723"/>
    </source>
</evidence>
<feature type="binding site" evidence="10">
    <location>
        <position position="106"/>
    </location>
    <ligand>
        <name>Mg(2+)</name>
        <dbReference type="ChEBI" id="CHEBI:18420"/>
    </ligand>
</feature>
<comment type="cofactor">
    <cofactor evidence="10">
        <name>Mn(2+)</name>
        <dbReference type="ChEBI" id="CHEBI:29035"/>
    </cofactor>
    <text evidence="10">Binds 1 Mn(2+) ion per subunit.</text>
</comment>
<evidence type="ECO:0000256" key="10">
    <source>
        <dbReference type="HAMAP-Rule" id="MF_00202"/>
    </source>
</evidence>
<protein>
    <recommendedName>
        <fullName evidence="3 10">Isopentenyl-diphosphate Delta-isomerase</fullName>
        <shortName evidence="10">IPP isomerase</shortName>
        <ecNumber evidence="3 10">5.3.3.2</ecNumber>
    </recommendedName>
    <alternativeName>
        <fullName evidence="10">IPP:DMAPP isomerase</fullName>
    </alternativeName>
    <alternativeName>
        <fullName evidence="10">Isopentenyl pyrophosphate isomerase</fullName>
    </alternativeName>
</protein>
<feature type="binding site" evidence="10">
    <location>
        <position position="44"/>
    </location>
    <ligand>
        <name>Mn(2+)</name>
        <dbReference type="ChEBI" id="CHEBI:29035"/>
    </ligand>
</feature>
<evidence type="ECO:0000256" key="4">
    <source>
        <dbReference type="ARBA" id="ARBA00022490"/>
    </source>
</evidence>
<accession>A0A2S3Z7E1</accession>